<proteinExistence type="predicted"/>
<dbReference type="OrthoDB" id="5572373at2"/>
<dbReference type="Proteomes" id="UP000377595">
    <property type="component" value="Unassembled WGS sequence"/>
</dbReference>
<accession>A0A5M3XIY2</accession>
<evidence type="ECO:0000313" key="2">
    <source>
        <dbReference type="Proteomes" id="UP000377595"/>
    </source>
</evidence>
<dbReference type="SUPFAM" id="SSF160631">
    <property type="entry name" value="SMI1/KNR4-like"/>
    <property type="match status" value="1"/>
</dbReference>
<dbReference type="EMBL" id="BLAF01000013">
    <property type="protein sequence ID" value="GES19641.1"/>
    <property type="molecule type" value="Genomic_DNA"/>
</dbReference>
<evidence type="ECO:0008006" key="3">
    <source>
        <dbReference type="Google" id="ProtNLM"/>
    </source>
</evidence>
<sequence length="186" mass="21703">MARIAELFVMIGSPFRQPSPVDWAEIESDVGLEFPDDYKQWQARYPDVQVDEFLYIYHLKRGEDLSVREQALRTLRSLRHLGTKRDFIWMRDEDGGSRRARPFPIYPDRGGVYPWGATDNGDKLLWLTDPDPEKWTVVITNGGDWWHYQGSFSEFLVGTLTREVVCPIFPDDFPESANIDELDDEE</sequence>
<comment type="caution">
    <text evidence="1">The sequence shown here is derived from an EMBL/GenBank/DDBJ whole genome shotgun (WGS) entry which is preliminary data.</text>
</comment>
<gene>
    <name evidence="1" type="ORF">Aple_025370</name>
</gene>
<dbReference type="AlphaFoldDB" id="A0A5M3XIY2"/>
<dbReference type="InterPro" id="IPR037883">
    <property type="entry name" value="Knr4/Smi1-like_sf"/>
</dbReference>
<protein>
    <recommendedName>
        <fullName evidence="3">Knr4/Smi1-like domain-containing protein</fullName>
    </recommendedName>
</protein>
<name>A0A5M3XIY2_9ACTN</name>
<reference evidence="1 2" key="1">
    <citation type="submission" date="2019-10" db="EMBL/GenBank/DDBJ databases">
        <title>Whole genome shotgun sequence of Acrocarpospora pleiomorpha NBRC 16267.</title>
        <authorList>
            <person name="Ichikawa N."/>
            <person name="Kimura A."/>
            <person name="Kitahashi Y."/>
            <person name="Komaki H."/>
            <person name="Oguchi A."/>
        </authorList>
    </citation>
    <scope>NUCLEOTIDE SEQUENCE [LARGE SCALE GENOMIC DNA]</scope>
    <source>
        <strain evidence="1 2">NBRC 16267</strain>
    </source>
</reference>
<organism evidence="1 2">
    <name type="scientific">Acrocarpospora pleiomorpha</name>
    <dbReference type="NCBI Taxonomy" id="90975"/>
    <lineage>
        <taxon>Bacteria</taxon>
        <taxon>Bacillati</taxon>
        <taxon>Actinomycetota</taxon>
        <taxon>Actinomycetes</taxon>
        <taxon>Streptosporangiales</taxon>
        <taxon>Streptosporangiaceae</taxon>
        <taxon>Acrocarpospora</taxon>
    </lineage>
</organism>
<dbReference type="RefSeq" id="WP_155344727.1">
    <property type="nucleotide sequence ID" value="NZ_BAAAHM010000028.1"/>
</dbReference>
<keyword evidence="2" id="KW-1185">Reference proteome</keyword>
<evidence type="ECO:0000313" key="1">
    <source>
        <dbReference type="EMBL" id="GES19641.1"/>
    </source>
</evidence>